<dbReference type="InterPro" id="IPR011333">
    <property type="entry name" value="SKP1/BTB/POZ_sf"/>
</dbReference>
<dbReference type="STRING" id="13370.A0A448YQY6"/>
<sequence length="350" mass="38895">MSQQDVITQVSNDLGSSQPILGATDEMEDYNTEIQMSLRGQMFTITRDDLMALPESVLLCLFPNGVFVDKDGNVITNLTEDDVVYVNFSPDCFQYICSVFDSAVRDLQIQEQQQQSPKQQVYDINDPSILSDKPSIIVLREDLDYYCIPPVTGLTADQMRQVKILVGHKLVSNNLIFDGLGYKPGKQLKPAEQHLMDMLCSSGFSVGGDWGHRSLEPGKTVIFSLTLVRLSNNTTANSTPAGSPNLMPVSSASSTVSTERKRTSRLSTFARAVSRASSRTRKEKTNSNATKLLLFWRKPARKCWWSDVIEEVDLSSIGIKGPNGDILGLTNLKVHIRRVWTLELSIIGVQ</sequence>
<dbReference type="EMBL" id="CAACVR010000039">
    <property type="protein sequence ID" value="VEU23258.1"/>
    <property type="molecule type" value="Genomic_DNA"/>
</dbReference>
<dbReference type="FunCoup" id="A0A448YQY6">
    <property type="interactions" value="63"/>
</dbReference>
<dbReference type="Proteomes" id="UP000290900">
    <property type="component" value="Unassembled WGS sequence"/>
</dbReference>
<name>A0A448YQY6_BRENA</name>
<dbReference type="SUPFAM" id="SSF54695">
    <property type="entry name" value="POZ domain"/>
    <property type="match status" value="1"/>
</dbReference>
<keyword evidence="3" id="KW-1185">Reference proteome</keyword>
<organism evidence="2 3">
    <name type="scientific">Brettanomyces naardenensis</name>
    <name type="common">Yeast</name>
    <dbReference type="NCBI Taxonomy" id="13370"/>
    <lineage>
        <taxon>Eukaryota</taxon>
        <taxon>Fungi</taxon>
        <taxon>Dikarya</taxon>
        <taxon>Ascomycota</taxon>
        <taxon>Saccharomycotina</taxon>
        <taxon>Pichiomycetes</taxon>
        <taxon>Pichiales</taxon>
        <taxon>Pichiaceae</taxon>
        <taxon>Brettanomyces</taxon>
    </lineage>
</organism>
<gene>
    <name evidence="2" type="ORF">BRENAR_LOCUS3989</name>
</gene>
<evidence type="ECO:0000256" key="1">
    <source>
        <dbReference type="SAM" id="MobiDB-lite"/>
    </source>
</evidence>
<reference evidence="2 3" key="1">
    <citation type="submission" date="2018-12" db="EMBL/GenBank/DDBJ databases">
        <authorList>
            <person name="Tiukova I."/>
            <person name="Dainat J."/>
        </authorList>
    </citation>
    <scope>NUCLEOTIDE SEQUENCE [LARGE SCALE GENOMIC DNA]</scope>
</reference>
<accession>A0A448YQY6</accession>
<feature type="region of interest" description="Disordered" evidence="1">
    <location>
        <begin position="236"/>
        <end position="257"/>
    </location>
</feature>
<dbReference type="OrthoDB" id="9451547at2759"/>
<evidence type="ECO:0000313" key="2">
    <source>
        <dbReference type="EMBL" id="VEU23258.1"/>
    </source>
</evidence>
<proteinExistence type="predicted"/>
<dbReference type="InParanoid" id="A0A448YQY6"/>
<evidence type="ECO:0000313" key="3">
    <source>
        <dbReference type="Proteomes" id="UP000290900"/>
    </source>
</evidence>
<dbReference type="AlphaFoldDB" id="A0A448YQY6"/>
<protein>
    <submittedName>
        <fullName evidence="2">DEKNAAC104388</fullName>
    </submittedName>
</protein>